<dbReference type="GO" id="GO:0045892">
    <property type="term" value="P:negative regulation of DNA-templated transcription"/>
    <property type="evidence" value="ECO:0007669"/>
    <property type="project" value="TreeGrafter"/>
</dbReference>
<organism evidence="5 6">
    <name type="scientific">Paenibacillus wynnii</name>
    <dbReference type="NCBI Taxonomy" id="268407"/>
    <lineage>
        <taxon>Bacteria</taxon>
        <taxon>Bacillati</taxon>
        <taxon>Bacillota</taxon>
        <taxon>Bacilli</taxon>
        <taxon>Bacillales</taxon>
        <taxon>Paenibacillaceae</taxon>
        <taxon>Paenibacillus</taxon>
    </lineage>
</organism>
<evidence type="ECO:0000313" key="6">
    <source>
        <dbReference type="Proteomes" id="UP000029734"/>
    </source>
</evidence>
<dbReference type="SMART" id="SM00345">
    <property type="entry name" value="HTH_GNTR"/>
    <property type="match status" value="1"/>
</dbReference>
<evidence type="ECO:0000256" key="1">
    <source>
        <dbReference type="ARBA" id="ARBA00023015"/>
    </source>
</evidence>
<dbReference type="SMART" id="SM00866">
    <property type="entry name" value="UTRA"/>
    <property type="match status" value="1"/>
</dbReference>
<evidence type="ECO:0000256" key="3">
    <source>
        <dbReference type="ARBA" id="ARBA00023163"/>
    </source>
</evidence>
<evidence type="ECO:0000259" key="4">
    <source>
        <dbReference type="PROSITE" id="PS50949"/>
    </source>
</evidence>
<keyword evidence="6" id="KW-1185">Reference proteome</keyword>
<dbReference type="RefSeq" id="WP_036648953.1">
    <property type="nucleotide sequence ID" value="NZ_JQCR01000002.1"/>
</dbReference>
<keyword evidence="2" id="KW-0238">DNA-binding</keyword>
<dbReference type="Gene3D" id="3.40.1410.10">
    <property type="entry name" value="Chorismate lyase-like"/>
    <property type="match status" value="1"/>
</dbReference>
<sequence>MKERINRDIPVPLYYQISNLLEERILEGIAKPGDYFGTEQEFQELFEVSRATIRKALERLETDELIYRITGKGIFVAPRKLKVELPQLLSFTEEMKLKGMTPGTVLVGADWVEPPSTAIQELCLSPGSQALVIRRVRSGDGIPIVYSECYLSPESGLTPDEDYSGSLYNLLESRTGRSVDIARHRIEATLAAGSVAEHLATPVGFPLIKFGRVAFDTNGAPLLYEIGYCRGDHYSYEIMLKRNKESP</sequence>
<dbReference type="Pfam" id="PF07702">
    <property type="entry name" value="UTRA"/>
    <property type="match status" value="1"/>
</dbReference>
<dbReference type="Pfam" id="PF00392">
    <property type="entry name" value="GntR"/>
    <property type="match status" value="1"/>
</dbReference>
<reference evidence="5 6" key="1">
    <citation type="submission" date="2014-08" db="EMBL/GenBank/DDBJ databases">
        <authorList>
            <person name="den Bakker H.C."/>
        </authorList>
    </citation>
    <scope>NUCLEOTIDE SEQUENCE [LARGE SCALE GENOMIC DNA]</scope>
    <source>
        <strain evidence="5 6">DSM 18334</strain>
    </source>
</reference>
<dbReference type="Gene3D" id="1.10.10.10">
    <property type="entry name" value="Winged helix-like DNA-binding domain superfamily/Winged helix DNA-binding domain"/>
    <property type="match status" value="1"/>
</dbReference>
<comment type="caution">
    <text evidence="5">The sequence shown here is derived from an EMBL/GenBank/DDBJ whole genome shotgun (WGS) entry which is preliminary data.</text>
</comment>
<dbReference type="GO" id="GO:0003677">
    <property type="term" value="F:DNA binding"/>
    <property type="evidence" value="ECO:0007669"/>
    <property type="project" value="UniProtKB-KW"/>
</dbReference>
<keyword evidence="3" id="KW-0804">Transcription</keyword>
<reference evidence="5 6" key="2">
    <citation type="submission" date="2014-10" db="EMBL/GenBank/DDBJ databases">
        <title>Comparative genomics of the Paenibacillus odorifer group.</title>
        <authorList>
            <person name="Tsai Y.-C."/>
            <person name="Martin N."/>
            <person name="Korlach J."/>
            <person name="Wiedmann M."/>
        </authorList>
    </citation>
    <scope>NUCLEOTIDE SEQUENCE [LARGE SCALE GENOMIC DNA]</scope>
    <source>
        <strain evidence="5 6">DSM 18334</strain>
    </source>
</reference>
<dbReference type="Proteomes" id="UP000029734">
    <property type="component" value="Unassembled WGS sequence"/>
</dbReference>
<evidence type="ECO:0000256" key="2">
    <source>
        <dbReference type="ARBA" id="ARBA00023125"/>
    </source>
</evidence>
<dbReference type="SUPFAM" id="SSF64288">
    <property type="entry name" value="Chorismate lyase-like"/>
    <property type="match status" value="1"/>
</dbReference>
<dbReference type="InterPro" id="IPR028978">
    <property type="entry name" value="Chorismate_lyase_/UTRA_dom_sf"/>
</dbReference>
<dbReference type="PANTHER" id="PTHR44846:SF1">
    <property type="entry name" value="MANNOSYL-D-GLYCERATE TRANSPORT_METABOLISM SYSTEM REPRESSOR MNGR-RELATED"/>
    <property type="match status" value="1"/>
</dbReference>
<feature type="domain" description="HTH gntR-type" evidence="4">
    <location>
        <begin position="11"/>
        <end position="79"/>
    </location>
</feature>
<dbReference type="InterPro" id="IPR000524">
    <property type="entry name" value="Tscrpt_reg_HTH_GntR"/>
</dbReference>
<dbReference type="EMBL" id="JQCR01000002">
    <property type="protein sequence ID" value="KGE18734.1"/>
    <property type="molecule type" value="Genomic_DNA"/>
</dbReference>
<evidence type="ECO:0000313" key="5">
    <source>
        <dbReference type="EMBL" id="KGE18734.1"/>
    </source>
</evidence>
<gene>
    <name evidence="5" type="ORF">PWYN_04635</name>
</gene>
<dbReference type="InterPro" id="IPR036390">
    <property type="entry name" value="WH_DNA-bd_sf"/>
</dbReference>
<name>A0A098M834_9BACL</name>
<protein>
    <recommendedName>
        <fullName evidence="4">HTH gntR-type domain-containing protein</fullName>
    </recommendedName>
</protein>
<dbReference type="CDD" id="cd07377">
    <property type="entry name" value="WHTH_GntR"/>
    <property type="match status" value="1"/>
</dbReference>
<dbReference type="AlphaFoldDB" id="A0A098M834"/>
<dbReference type="STRING" id="268407.PWYN_04635"/>
<dbReference type="eggNOG" id="COG2188">
    <property type="taxonomic scope" value="Bacteria"/>
</dbReference>
<dbReference type="PROSITE" id="PS50949">
    <property type="entry name" value="HTH_GNTR"/>
    <property type="match status" value="1"/>
</dbReference>
<dbReference type="InterPro" id="IPR050679">
    <property type="entry name" value="Bact_HTH_transcr_reg"/>
</dbReference>
<dbReference type="OrthoDB" id="457376at2"/>
<dbReference type="GO" id="GO:0003700">
    <property type="term" value="F:DNA-binding transcription factor activity"/>
    <property type="evidence" value="ECO:0007669"/>
    <property type="project" value="InterPro"/>
</dbReference>
<accession>A0A098M834</accession>
<keyword evidence="1" id="KW-0805">Transcription regulation</keyword>
<dbReference type="SUPFAM" id="SSF46785">
    <property type="entry name" value="Winged helix' DNA-binding domain"/>
    <property type="match status" value="1"/>
</dbReference>
<dbReference type="InterPro" id="IPR011663">
    <property type="entry name" value="UTRA"/>
</dbReference>
<dbReference type="InterPro" id="IPR036388">
    <property type="entry name" value="WH-like_DNA-bd_sf"/>
</dbReference>
<dbReference type="PANTHER" id="PTHR44846">
    <property type="entry name" value="MANNOSYL-D-GLYCERATE TRANSPORT/METABOLISM SYSTEM REPRESSOR MNGR-RELATED"/>
    <property type="match status" value="1"/>
</dbReference>
<proteinExistence type="predicted"/>